<dbReference type="InterPro" id="IPR006913">
    <property type="entry name" value="CENP-V/GFA"/>
</dbReference>
<dbReference type="Pfam" id="PF04828">
    <property type="entry name" value="GFA"/>
    <property type="match status" value="1"/>
</dbReference>
<keyword evidence="4" id="KW-0456">Lyase</keyword>
<dbReference type="SUPFAM" id="SSF51316">
    <property type="entry name" value="Mss4-like"/>
    <property type="match status" value="1"/>
</dbReference>
<dbReference type="GO" id="GO:0046872">
    <property type="term" value="F:metal ion binding"/>
    <property type="evidence" value="ECO:0007669"/>
    <property type="project" value="UniProtKB-KW"/>
</dbReference>
<dbReference type="PANTHER" id="PTHR33337">
    <property type="entry name" value="GFA DOMAIN-CONTAINING PROTEIN"/>
    <property type="match status" value="1"/>
</dbReference>
<protein>
    <submittedName>
        <fullName evidence="6">GFA family protein</fullName>
    </submittedName>
</protein>
<dbReference type="Gene3D" id="3.90.1590.10">
    <property type="entry name" value="glutathione-dependent formaldehyde- activating enzyme (gfa)"/>
    <property type="match status" value="1"/>
</dbReference>
<dbReference type="GO" id="GO:0016846">
    <property type="term" value="F:carbon-sulfur lyase activity"/>
    <property type="evidence" value="ECO:0007669"/>
    <property type="project" value="InterPro"/>
</dbReference>
<dbReference type="EMBL" id="CP102480">
    <property type="protein sequence ID" value="UUX51102.1"/>
    <property type="molecule type" value="Genomic_DNA"/>
</dbReference>
<dbReference type="PANTHER" id="PTHR33337:SF40">
    <property type="entry name" value="CENP-V_GFA DOMAIN-CONTAINING PROTEIN-RELATED"/>
    <property type="match status" value="1"/>
</dbReference>
<feature type="domain" description="CENP-V/GFA" evidence="5">
    <location>
        <begin position="5"/>
        <end position="115"/>
    </location>
</feature>
<dbReference type="PROSITE" id="PS51891">
    <property type="entry name" value="CENP_V_GFA"/>
    <property type="match status" value="1"/>
</dbReference>
<evidence type="ECO:0000256" key="4">
    <source>
        <dbReference type="ARBA" id="ARBA00023239"/>
    </source>
</evidence>
<dbReference type="InterPro" id="IPR011057">
    <property type="entry name" value="Mss4-like_sf"/>
</dbReference>
<reference evidence="6" key="1">
    <citation type="submission" date="2022-08" db="EMBL/GenBank/DDBJ databases">
        <title>Nisaea acidiphila sp. nov., isolated from a marine algal debris and emended description of the genus Nisaea Urios et al. 2008.</title>
        <authorList>
            <person name="Kwon K."/>
        </authorList>
    </citation>
    <scope>NUCLEOTIDE SEQUENCE</scope>
    <source>
        <strain evidence="6">MEBiC11861</strain>
    </source>
</reference>
<evidence type="ECO:0000256" key="3">
    <source>
        <dbReference type="ARBA" id="ARBA00022833"/>
    </source>
</evidence>
<dbReference type="KEGG" id="naci:NUH88_05285"/>
<dbReference type="Proteomes" id="UP001060336">
    <property type="component" value="Chromosome"/>
</dbReference>
<gene>
    <name evidence="6" type="ORF">NUH88_05285</name>
</gene>
<evidence type="ECO:0000313" key="7">
    <source>
        <dbReference type="Proteomes" id="UP001060336"/>
    </source>
</evidence>
<proteinExistence type="inferred from homology"/>
<evidence type="ECO:0000313" key="6">
    <source>
        <dbReference type="EMBL" id="UUX51102.1"/>
    </source>
</evidence>
<name>A0A9J7AVF8_9PROT</name>
<evidence type="ECO:0000256" key="2">
    <source>
        <dbReference type="ARBA" id="ARBA00022723"/>
    </source>
</evidence>
<keyword evidence="2" id="KW-0479">Metal-binding</keyword>
<evidence type="ECO:0000256" key="1">
    <source>
        <dbReference type="ARBA" id="ARBA00005495"/>
    </source>
</evidence>
<sequence>MSEGFTGGCLCGAVRYEAKSEPKIVGDCYCDDCRKASGTTHCTHLGLPEADVSVTGRLKFFDKPADSGNVVSRGFCPDCGSAVYSTNSGVPGMLFLRASSLDDIEIAEPQMTVYAGRAPSWAAIDRNKPVFEAMPTQMPEEVAGQGS</sequence>
<dbReference type="RefSeq" id="WP_257770397.1">
    <property type="nucleotide sequence ID" value="NZ_CP102480.1"/>
</dbReference>
<keyword evidence="3" id="KW-0862">Zinc</keyword>
<evidence type="ECO:0000259" key="5">
    <source>
        <dbReference type="PROSITE" id="PS51891"/>
    </source>
</evidence>
<comment type="similarity">
    <text evidence="1">Belongs to the Gfa family.</text>
</comment>
<accession>A0A9J7AVF8</accession>
<dbReference type="AlphaFoldDB" id="A0A9J7AVF8"/>
<organism evidence="6 7">
    <name type="scientific">Nisaea acidiphila</name>
    <dbReference type="NCBI Taxonomy" id="1862145"/>
    <lineage>
        <taxon>Bacteria</taxon>
        <taxon>Pseudomonadati</taxon>
        <taxon>Pseudomonadota</taxon>
        <taxon>Alphaproteobacteria</taxon>
        <taxon>Rhodospirillales</taxon>
        <taxon>Thalassobaculaceae</taxon>
        <taxon>Nisaea</taxon>
    </lineage>
</organism>
<keyword evidence="7" id="KW-1185">Reference proteome</keyword>